<keyword evidence="2" id="KW-1185">Reference proteome</keyword>
<gene>
    <name evidence="1" type="ORF">AY601_4898</name>
</gene>
<sequence>MKTANMLMLMAVLCFSACKKNGINEPEKISGNCKIVSIKEDNDPASTYSYDASGKISKVTNLYGYGNGIFTYQTDKVNFTDAKGTENQSFNIDASGRITLDKFDTYKYNSDGYLIEKAYRPNPTTSNFILSYTNGNLTKVIIDGFETVNITYYDAEAVQNLLGYENALHSSLIFNESTYSNFNIAFLGKGSKNLVKSITKQRTISGITQNFNDTYVYKKDTDGKIVSLEIKRQASGGYFNGVNTVNFTYQCQ</sequence>
<name>A0A127VKC1_9SPHI</name>
<organism evidence="1 2">
    <name type="scientific">Pedobacter cryoconitis</name>
    <dbReference type="NCBI Taxonomy" id="188932"/>
    <lineage>
        <taxon>Bacteria</taxon>
        <taxon>Pseudomonadati</taxon>
        <taxon>Bacteroidota</taxon>
        <taxon>Sphingobacteriia</taxon>
        <taxon>Sphingobacteriales</taxon>
        <taxon>Sphingobacteriaceae</taxon>
        <taxon>Pedobacter</taxon>
    </lineage>
</organism>
<dbReference type="CDD" id="cd12871">
    <property type="entry name" value="Bacuni_01323_like"/>
    <property type="match status" value="1"/>
</dbReference>
<accession>A0A127VKC1</accession>
<evidence type="ECO:0000313" key="2">
    <source>
        <dbReference type="Proteomes" id="UP000071561"/>
    </source>
</evidence>
<proteinExistence type="predicted"/>
<dbReference type="KEGG" id="pcm:AY601_4898"/>
<protein>
    <recommendedName>
        <fullName evidence="3">YD repeat-containing protein</fullName>
    </recommendedName>
</protein>
<dbReference type="EMBL" id="CP014504">
    <property type="protein sequence ID" value="AMQ01718.1"/>
    <property type="molecule type" value="Genomic_DNA"/>
</dbReference>
<dbReference type="AlphaFoldDB" id="A0A127VKC1"/>
<reference evidence="1 2" key="1">
    <citation type="submission" date="2016-03" db="EMBL/GenBank/DDBJ databases">
        <title>Complete genome sequence of Pedobacter cryoconitis PAMC 27485.</title>
        <authorList>
            <person name="Lee J."/>
            <person name="Kim O.-S."/>
        </authorList>
    </citation>
    <scope>NUCLEOTIDE SEQUENCE [LARGE SCALE GENOMIC DNA]</scope>
    <source>
        <strain evidence="1 2">PAMC 27485</strain>
    </source>
</reference>
<dbReference type="RefSeq" id="WP_068406373.1">
    <property type="nucleotide sequence ID" value="NZ_CP014504.1"/>
</dbReference>
<evidence type="ECO:0000313" key="1">
    <source>
        <dbReference type="EMBL" id="AMQ01718.1"/>
    </source>
</evidence>
<evidence type="ECO:0008006" key="3">
    <source>
        <dbReference type="Google" id="ProtNLM"/>
    </source>
</evidence>
<dbReference type="OrthoDB" id="747473at2"/>
<dbReference type="Proteomes" id="UP000071561">
    <property type="component" value="Chromosome"/>
</dbReference>
<dbReference type="PATRIC" id="fig|188932.3.peg.5077"/>